<evidence type="ECO:0000259" key="8">
    <source>
        <dbReference type="PROSITE" id="PS50928"/>
    </source>
</evidence>
<name>A0A345PIE0_9BACI</name>
<dbReference type="KEGG" id="ocn:CUC15_12905"/>
<keyword evidence="5 7" id="KW-1133">Transmembrane helix</keyword>
<keyword evidence="4 7" id="KW-0812">Transmembrane</keyword>
<evidence type="ECO:0000256" key="5">
    <source>
        <dbReference type="ARBA" id="ARBA00022989"/>
    </source>
</evidence>
<comment type="subcellular location">
    <subcellularLocation>
        <location evidence="1 7">Cell membrane</location>
        <topology evidence="1 7">Multi-pass membrane protein</topology>
    </subcellularLocation>
</comment>
<dbReference type="SUPFAM" id="SSF161098">
    <property type="entry name" value="MetI-like"/>
    <property type="match status" value="1"/>
</dbReference>
<organism evidence="9 10">
    <name type="scientific">Oceanobacillus zhaokaii</name>
    <dbReference type="NCBI Taxonomy" id="2052660"/>
    <lineage>
        <taxon>Bacteria</taxon>
        <taxon>Bacillati</taxon>
        <taxon>Bacillota</taxon>
        <taxon>Bacilli</taxon>
        <taxon>Bacillales</taxon>
        <taxon>Bacillaceae</taxon>
        <taxon>Oceanobacillus</taxon>
    </lineage>
</organism>
<keyword evidence="10" id="KW-1185">Reference proteome</keyword>
<protein>
    <submittedName>
        <fullName evidence="9">Nitrate ABC transporter permease</fullName>
    </submittedName>
</protein>
<feature type="transmembrane region" description="Helical" evidence="7">
    <location>
        <begin position="92"/>
        <end position="117"/>
    </location>
</feature>
<dbReference type="GO" id="GO:0005886">
    <property type="term" value="C:plasma membrane"/>
    <property type="evidence" value="ECO:0007669"/>
    <property type="project" value="UniProtKB-SubCell"/>
</dbReference>
<feature type="transmembrane region" description="Helical" evidence="7">
    <location>
        <begin position="123"/>
        <end position="142"/>
    </location>
</feature>
<dbReference type="Proteomes" id="UP000253908">
    <property type="component" value="Chromosome"/>
</dbReference>
<dbReference type="EMBL" id="CP024848">
    <property type="protein sequence ID" value="AXI09770.1"/>
    <property type="molecule type" value="Genomic_DNA"/>
</dbReference>
<gene>
    <name evidence="9" type="ORF">CUC15_12905</name>
</gene>
<feature type="transmembrane region" description="Helical" evidence="7">
    <location>
        <begin position="12"/>
        <end position="29"/>
    </location>
</feature>
<keyword evidence="3" id="KW-1003">Cell membrane</keyword>
<dbReference type="GO" id="GO:0055085">
    <property type="term" value="P:transmembrane transport"/>
    <property type="evidence" value="ECO:0007669"/>
    <property type="project" value="InterPro"/>
</dbReference>
<evidence type="ECO:0000256" key="3">
    <source>
        <dbReference type="ARBA" id="ARBA00022475"/>
    </source>
</evidence>
<feature type="domain" description="ABC transmembrane type-1" evidence="8">
    <location>
        <begin position="57"/>
        <end position="238"/>
    </location>
</feature>
<dbReference type="OrthoDB" id="9804353at2"/>
<evidence type="ECO:0000256" key="2">
    <source>
        <dbReference type="ARBA" id="ARBA00022448"/>
    </source>
</evidence>
<dbReference type="PANTHER" id="PTHR30151:SF20">
    <property type="entry name" value="ABC TRANSPORTER PERMEASE PROTEIN HI_0355-RELATED"/>
    <property type="match status" value="1"/>
</dbReference>
<dbReference type="CDD" id="cd06261">
    <property type="entry name" value="TM_PBP2"/>
    <property type="match status" value="1"/>
</dbReference>
<keyword evidence="2 7" id="KW-0813">Transport</keyword>
<feature type="transmembrane region" description="Helical" evidence="7">
    <location>
        <begin position="219"/>
        <end position="240"/>
    </location>
</feature>
<dbReference type="InterPro" id="IPR000515">
    <property type="entry name" value="MetI-like"/>
</dbReference>
<accession>A0A345PIE0</accession>
<dbReference type="RefSeq" id="WP_114917056.1">
    <property type="nucleotide sequence ID" value="NZ_CP024848.1"/>
</dbReference>
<evidence type="ECO:0000313" key="9">
    <source>
        <dbReference type="EMBL" id="AXI09770.1"/>
    </source>
</evidence>
<keyword evidence="6 7" id="KW-0472">Membrane</keyword>
<evidence type="ECO:0000313" key="10">
    <source>
        <dbReference type="Proteomes" id="UP000253908"/>
    </source>
</evidence>
<comment type="similarity">
    <text evidence="7">Belongs to the binding-protein-dependent transport system permease family.</text>
</comment>
<reference evidence="10" key="1">
    <citation type="submission" date="2017-11" db="EMBL/GenBank/DDBJ databases">
        <authorList>
            <person name="Zhu W."/>
        </authorList>
    </citation>
    <scope>NUCLEOTIDE SEQUENCE [LARGE SCALE GENOMIC DNA]</scope>
    <source>
        <strain evidence="10">160</strain>
    </source>
</reference>
<dbReference type="Gene3D" id="1.10.3720.10">
    <property type="entry name" value="MetI-like"/>
    <property type="match status" value="1"/>
</dbReference>
<dbReference type="InterPro" id="IPR035906">
    <property type="entry name" value="MetI-like_sf"/>
</dbReference>
<sequence>MRTIFQKGWRPALVLILLFIIWEICTNIFEIQKWLLPAPSQVIAEAISGWSVYSGHLLSTIKLIITGFLIGSSIGMVVAICLHLVPFLRQAFYPLLIISQNIPTIVLAPLLVIWFGFGMLPKIIVITLVCFFPITIALLDGFKTTNRDLMHYMQMAGASKRQIFWKLEWPHALPSLFSGLKISATYSVMGAVISEWLGASEGIGVYMTLASSSFRTDRVFVAIFLIVMLSLLFFAIIIGLEKMVIKWKPKEEGDSNESS</sequence>
<evidence type="ECO:0000256" key="1">
    <source>
        <dbReference type="ARBA" id="ARBA00004651"/>
    </source>
</evidence>
<evidence type="ECO:0000256" key="4">
    <source>
        <dbReference type="ARBA" id="ARBA00022692"/>
    </source>
</evidence>
<dbReference type="AlphaFoldDB" id="A0A345PIE0"/>
<evidence type="ECO:0000256" key="7">
    <source>
        <dbReference type="RuleBase" id="RU363032"/>
    </source>
</evidence>
<dbReference type="PANTHER" id="PTHR30151">
    <property type="entry name" value="ALKANE SULFONATE ABC TRANSPORTER-RELATED, MEMBRANE SUBUNIT"/>
    <property type="match status" value="1"/>
</dbReference>
<dbReference type="PROSITE" id="PS50928">
    <property type="entry name" value="ABC_TM1"/>
    <property type="match status" value="1"/>
</dbReference>
<proteinExistence type="inferred from homology"/>
<evidence type="ECO:0000256" key="6">
    <source>
        <dbReference type="ARBA" id="ARBA00023136"/>
    </source>
</evidence>
<dbReference type="Pfam" id="PF00528">
    <property type="entry name" value="BPD_transp_1"/>
    <property type="match status" value="1"/>
</dbReference>
<feature type="transmembrane region" description="Helical" evidence="7">
    <location>
        <begin position="63"/>
        <end position="85"/>
    </location>
</feature>